<dbReference type="PRINTS" id="PR00759">
    <property type="entry name" value="BASICPTASE"/>
</dbReference>
<evidence type="ECO:0000256" key="3">
    <source>
        <dbReference type="ARBA" id="ARBA00023157"/>
    </source>
</evidence>
<evidence type="ECO:0000259" key="6">
    <source>
        <dbReference type="PROSITE" id="PS50279"/>
    </source>
</evidence>
<dbReference type="SUPFAM" id="SSF57362">
    <property type="entry name" value="BPTI-like"/>
    <property type="match status" value="2"/>
</dbReference>
<evidence type="ECO:0000313" key="7">
    <source>
        <dbReference type="EMBL" id="ACO15553.1"/>
    </source>
</evidence>
<dbReference type="InterPro" id="IPR050098">
    <property type="entry name" value="TFPI/VKTCI-like"/>
</dbReference>
<dbReference type="Pfam" id="PF00014">
    <property type="entry name" value="Kunitz_BPTI"/>
    <property type="match status" value="2"/>
</dbReference>
<dbReference type="GO" id="GO:0005615">
    <property type="term" value="C:extracellular space"/>
    <property type="evidence" value="ECO:0007669"/>
    <property type="project" value="TreeGrafter"/>
</dbReference>
<dbReference type="PROSITE" id="PS00280">
    <property type="entry name" value="BPTI_KUNITZ_1"/>
    <property type="match status" value="1"/>
</dbReference>
<evidence type="ECO:0000256" key="1">
    <source>
        <dbReference type="ARBA" id="ARBA00022690"/>
    </source>
</evidence>
<dbReference type="PROSITE" id="PS50279">
    <property type="entry name" value="BPTI_KUNITZ_2"/>
    <property type="match status" value="2"/>
</dbReference>
<evidence type="ECO:0000256" key="5">
    <source>
        <dbReference type="SAM" id="Phobius"/>
    </source>
</evidence>
<dbReference type="AlphaFoldDB" id="C1C2Q0"/>
<keyword evidence="3" id="KW-1015">Disulfide bond</keyword>
<protein>
    <submittedName>
        <fullName evidence="7">Tissue factor pathway inhibitor</fullName>
    </submittedName>
</protein>
<feature type="region of interest" description="Disordered" evidence="4">
    <location>
        <begin position="170"/>
        <end position="191"/>
    </location>
</feature>
<feature type="domain" description="BPTI/Kunitz inhibitor" evidence="6">
    <location>
        <begin position="194"/>
        <end position="244"/>
    </location>
</feature>
<dbReference type="EMBL" id="BT081129">
    <property type="protein sequence ID" value="ACO15553.1"/>
    <property type="molecule type" value="mRNA"/>
</dbReference>
<gene>
    <name evidence="7" type="primary">TFPI1</name>
</gene>
<dbReference type="MEROPS" id="I02.959"/>
<dbReference type="PANTHER" id="PTHR10083:SF373">
    <property type="entry name" value="SERINE PEPTIDASE INHIBITOR, KUNITZ TYPE, 2"/>
    <property type="match status" value="1"/>
</dbReference>
<keyword evidence="5" id="KW-0812">Transmembrane</keyword>
<name>C1C2Q0_CALCM</name>
<dbReference type="GO" id="GO:0004867">
    <property type="term" value="F:serine-type endopeptidase inhibitor activity"/>
    <property type="evidence" value="ECO:0007669"/>
    <property type="project" value="UniProtKB-KW"/>
</dbReference>
<dbReference type="Gene3D" id="4.10.410.10">
    <property type="entry name" value="Pancreatic trypsin inhibitor Kunitz domain"/>
    <property type="match status" value="2"/>
</dbReference>
<feature type="domain" description="BPTI/Kunitz inhibitor" evidence="6">
    <location>
        <begin position="116"/>
        <end position="166"/>
    </location>
</feature>
<keyword evidence="1" id="KW-0646">Protease inhibitor</keyword>
<sequence length="263" mass="29350">MKEHCILNSKIVSLPPKYQCLEEEEEGDSLDPVFFGRESQPNVLPRKKSPILRGLSFLALMLLISILGSLVLIIFKAQQSLDESISENEGIYEKIRGLIGTKEGNGKAVKEGSSHCHLPKDPGPCRGLIKQFYFNQKTGNCEEFFYGGYDGNLNRFMSKDNCLATCAGEEDKKPKKSGVTPNHPDGKGMIPEICRPKPKAGPCRSLMTRYYFDSEKLICSEFYYGGCSGNSNNFPSKEECEKQCEHPNPRIVQVDPPAEESKP</sequence>
<proteinExistence type="evidence at transcript level"/>
<dbReference type="InterPro" id="IPR020901">
    <property type="entry name" value="Prtase_inh_Kunz-CS"/>
</dbReference>
<evidence type="ECO:0000256" key="2">
    <source>
        <dbReference type="ARBA" id="ARBA00022900"/>
    </source>
</evidence>
<dbReference type="InterPro" id="IPR002223">
    <property type="entry name" value="Kunitz_BPTI"/>
</dbReference>
<reference evidence="7" key="1">
    <citation type="submission" date="2009-03" db="EMBL/GenBank/DDBJ databases">
        <title>Caligus clemensi ESTs and full-length cDNAs.</title>
        <authorList>
            <person name="Yasuike M."/>
            <person name="von Schalburg K."/>
            <person name="Cooper G."/>
            <person name="Leong J."/>
            <person name="Jones S.R.M."/>
            <person name="Koop B.F."/>
        </authorList>
    </citation>
    <scope>NUCLEOTIDE SEQUENCE</scope>
    <source>
        <tissue evidence="7">Whole</tissue>
    </source>
</reference>
<feature type="transmembrane region" description="Helical" evidence="5">
    <location>
        <begin position="55"/>
        <end position="75"/>
    </location>
</feature>
<dbReference type="CDD" id="cd00109">
    <property type="entry name" value="Kunitz-type"/>
    <property type="match status" value="2"/>
</dbReference>
<organism evidence="7">
    <name type="scientific">Caligus clemensi</name>
    <name type="common">Sea louse</name>
    <dbReference type="NCBI Taxonomy" id="344056"/>
    <lineage>
        <taxon>Eukaryota</taxon>
        <taxon>Metazoa</taxon>
        <taxon>Ecdysozoa</taxon>
        <taxon>Arthropoda</taxon>
        <taxon>Crustacea</taxon>
        <taxon>Multicrustacea</taxon>
        <taxon>Hexanauplia</taxon>
        <taxon>Copepoda</taxon>
        <taxon>Siphonostomatoida</taxon>
        <taxon>Caligidae</taxon>
        <taxon>Caligus</taxon>
    </lineage>
</organism>
<dbReference type="FunFam" id="4.10.410.10:FF:000004">
    <property type="entry name" value="Tissue factor pathway inhibitor"/>
    <property type="match status" value="2"/>
</dbReference>
<dbReference type="InterPro" id="IPR036880">
    <property type="entry name" value="Kunitz_BPTI_sf"/>
</dbReference>
<evidence type="ECO:0000256" key="4">
    <source>
        <dbReference type="SAM" id="MobiDB-lite"/>
    </source>
</evidence>
<dbReference type="SMART" id="SM00131">
    <property type="entry name" value="KU"/>
    <property type="match status" value="2"/>
</dbReference>
<keyword evidence="2" id="KW-0722">Serine protease inhibitor</keyword>
<accession>C1C2Q0</accession>
<dbReference type="PANTHER" id="PTHR10083">
    <property type="entry name" value="KUNITZ-TYPE PROTEASE INHIBITOR-RELATED"/>
    <property type="match status" value="1"/>
</dbReference>
<keyword evidence="5" id="KW-0472">Membrane</keyword>
<keyword evidence="5" id="KW-1133">Transmembrane helix</keyword>